<sequence length="868" mass="99285">MATQDPRNADRLRLAQELRDLQVAIRGTRSASSLNVQNEPSCRYSDITAALDRFDPHILHFSGHGGEDVLYFEDVQGIAKAVKKQALASVLRHQKELQLVILNACFSLDQGQAFADAVGLAIVSEGSISDQDVIDFSREFYTALGHGQRSYIEAFERAKSALEMTGEMKVHLLRRETPDEQDLRNIYFEVPFDSNKNHVKRAAIANQLEQLFRISSENGMFQAQRVVLHGLGGSGKTESAVRFAEHHRQDYTAIFWVYGADEARLHDGFARIGRAVFSERNEFATDYVNEAQIWFTKNKRWLLIVDNVNDQPALDVLRRRYLKGGMEGHILLTSRNPTASAQWQGVEVADMEQSEAINLLSNITGREFQAETQIMLDLLADLGHLPLAIDQAGSYIAATEISIGKYHLLFQDKKTHLLQQVPSTLYNHDSQETVMTTWEMSFQRIEEVDLPASQLLLMMAVFSHHDIPLDMLELTDDSLRYWVSNGEFEPLPEDQEWVSITMKQTLQSHLRLREALRTLKSYSFIRYKPSGESFSLHPLVHYWASHRLKSYSARQDLIMCSIGVVASSFGKEERMPPIAVPYGSGDVASLRLWPWREYRALVPHAHRCMHHVTQLDTLKQSMAHLSLSLLQVFEYSSTSEEPEQTFRVHKDFAHEVIDFVETHGKDDDHFLDINIVLWRLTRAAVCMCQKAGMRRNTLCPRCIKAFSGATNILRGLKYSKLISPETTARVKAASLCLLLVLFLSGARFARLDLLYYRKLREIDGLRGYPTFSIPNEEPFNTWFSTPSALRSRLEQYVDSFARYLQVRSPELHGGRIDHNLAQDVSSYYERLCGTNSEEYRRSVWYLTTSLQEKQEWSQVEAYLEPLRG</sequence>
<dbReference type="GO" id="GO:0043531">
    <property type="term" value="F:ADP binding"/>
    <property type="evidence" value="ECO:0007669"/>
    <property type="project" value="InterPro"/>
</dbReference>
<dbReference type="InterPro" id="IPR027417">
    <property type="entry name" value="P-loop_NTPase"/>
</dbReference>
<keyword evidence="3" id="KW-1185">Reference proteome</keyword>
<protein>
    <recommendedName>
        <fullName evidence="1">NB-ARC domain-containing protein</fullName>
    </recommendedName>
</protein>
<dbReference type="Gene3D" id="3.40.50.300">
    <property type="entry name" value="P-loop containing nucleotide triphosphate hydrolases"/>
    <property type="match status" value="1"/>
</dbReference>
<name>A0AA43TNV8_9LECA</name>
<feature type="domain" description="NB-ARC" evidence="1">
    <location>
        <begin position="221"/>
        <end position="365"/>
    </location>
</feature>
<organism evidence="2 3">
    <name type="scientific">Ramalina farinacea</name>
    <dbReference type="NCBI Taxonomy" id="258253"/>
    <lineage>
        <taxon>Eukaryota</taxon>
        <taxon>Fungi</taxon>
        <taxon>Dikarya</taxon>
        <taxon>Ascomycota</taxon>
        <taxon>Pezizomycotina</taxon>
        <taxon>Lecanoromycetes</taxon>
        <taxon>OSLEUM clade</taxon>
        <taxon>Lecanoromycetidae</taxon>
        <taxon>Lecanorales</taxon>
        <taxon>Lecanorineae</taxon>
        <taxon>Ramalinaceae</taxon>
        <taxon>Ramalina</taxon>
    </lineage>
</organism>
<evidence type="ECO:0000313" key="2">
    <source>
        <dbReference type="EMBL" id="MDI1485866.1"/>
    </source>
</evidence>
<dbReference type="Pfam" id="PF00931">
    <property type="entry name" value="NB-ARC"/>
    <property type="match status" value="1"/>
</dbReference>
<dbReference type="PANTHER" id="PTHR35205">
    <property type="entry name" value="NB-ARC AND TPR DOMAIN PROTEIN"/>
    <property type="match status" value="1"/>
</dbReference>
<reference evidence="2" key="1">
    <citation type="journal article" date="2023" name="Genome Biol. Evol.">
        <title>First Whole Genome Sequence and Flow Cytometry Genome Size Data for the Lichen-Forming Fungus Ramalina farinacea (Ascomycota).</title>
        <authorList>
            <person name="Llewellyn T."/>
            <person name="Mian S."/>
            <person name="Hill R."/>
            <person name="Leitch I.J."/>
            <person name="Gaya E."/>
        </authorList>
    </citation>
    <scope>NUCLEOTIDE SEQUENCE</scope>
    <source>
        <strain evidence="2">LIQ254RAFAR</strain>
    </source>
</reference>
<accession>A0AA43TNV8</accession>
<evidence type="ECO:0000259" key="1">
    <source>
        <dbReference type="Pfam" id="PF00931"/>
    </source>
</evidence>
<dbReference type="PANTHER" id="PTHR35205:SF1">
    <property type="entry name" value="ZU5 DOMAIN-CONTAINING PROTEIN"/>
    <property type="match status" value="1"/>
</dbReference>
<dbReference type="EMBL" id="JAPUFD010000002">
    <property type="protein sequence ID" value="MDI1485866.1"/>
    <property type="molecule type" value="Genomic_DNA"/>
</dbReference>
<comment type="caution">
    <text evidence="2">The sequence shown here is derived from an EMBL/GenBank/DDBJ whole genome shotgun (WGS) entry which is preliminary data.</text>
</comment>
<dbReference type="SUPFAM" id="SSF52540">
    <property type="entry name" value="P-loop containing nucleoside triphosphate hydrolases"/>
    <property type="match status" value="1"/>
</dbReference>
<dbReference type="Proteomes" id="UP001161017">
    <property type="component" value="Unassembled WGS sequence"/>
</dbReference>
<dbReference type="AlphaFoldDB" id="A0AA43TNV8"/>
<dbReference type="InterPro" id="IPR002182">
    <property type="entry name" value="NB-ARC"/>
</dbReference>
<evidence type="ECO:0000313" key="3">
    <source>
        <dbReference type="Proteomes" id="UP001161017"/>
    </source>
</evidence>
<proteinExistence type="predicted"/>
<gene>
    <name evidence="2" type="ORF">OHK93_004055</name>
</gene>
<dbReference type="PRINTS" id="PR00364">
    <property type="entry name" value="DISEASERSIST"/>
</dbReference>